<evidence type="ECO:0000313" key="2">
    <source>
        <dbReference type="Proteomes" id="UP000018780"/>
    </source>
</evidence>
<accession>V9VYV4</accession>
<dbReference type="EMBL" id="CP006773">
    <property type="protein sequence ID" value="AHD03128.1"/>
    <property type="molecule type" value="Genomic_DNA"/>
</dbReference>
<dbReference type="AlphaFoldDB" id="V9VYV4"/>
<keyword evidence="2" id="KW-1185">Reference proteome</keyword>
<dbReference type="Proteomes" id="UP000018780">
    <property type="component" value="Chromosome"/>
</dbReference>
<gene>
    <name evidence="1" type="ORF">METH_13365</name>
</gene>
<dbReference type="PATRIC" id="fig|999552.6.peg.2667"/>
<protein>
    <submittedName>
        <fullName evidence="1">Uncharacterized protein</fullName>
    </submittedName>
</protein>
<reference evidence="1 2" key="1">
    <citation type="submission" date="2013-09" db="EMBL/GenBank/DDBJ databases">
        <authorList>
            <consortium name="DOE Joint Genome Institute"/>
            <person name="Klenk H.-P."/>
            <person name="Huntemann M."/>
            <person name="Han J."/>
            <person name="Chen A."/>
            <person name="Kyrpides N."/>
            <person name="Mavromatis K."/>
            <person name="Markowitz V."/>
            <person name="Palaniappan K."/>
            <person name="Ivanova N."/>
            <person name="Schaumberg A."/>
            <person name="Pati A."/>
            <person name="Liolios K."/>
            <person name="Nordberg H.P."/>
            <person name="Cantor M.N."/>
            <person name="Hua S.X."/>
            <person name="Woyke T."/>
        </authorList>
    </citation>
    <scope>NUCLEOTIDE SEQUENCE [LARGE SCALE GENOMIC DNA]</scope>
    <source>
        <strain evidence="1 2">DSM 14336</strain>
    </source>
</reference>
<dbReference type="KEGG" id="lmd:METH_13365"/>
<sequence>MLPAGRQCPAAGRGWLRREYFSKGEACGLLNATGCAAAELRIPL</sequence>
<evidence type="ECO:0000313" key="1">
    <source>
        <dbReference type="EMBL" id="AHD03128.1"/>
    </source>
</evidence>
<dbReference type="HOGENOM" id="CLU_3218100_0_0_5"/>
<name>V9VYV4_9RHOB</name>
<organism evidence="1 2">
    <name type="scientific">Leisingera methylohalidivorans DSM 14336</name>
    <dbReference type="NCBI Taxonomy" id="999552"/>
    <lineage>
        <taxon>Bacteria</taxon>
        <taxon>Pseudomonadati</taxon>
        <taxon>Pseudomonadota</taxon>
        <taxon>Alphaproteobacteria</taxon>
        <taxon>Rhodobacterales</taxon>
        <taxon>Roseobacteraceae</taxon>
        <taxon>Leisingera</taxon>
    </lineage>
</organism>
<proteinExistence type="predicted"/>